<comment type="caution">
    <text evidence="1">The sequence shown here is derived from an EMBL/GenBank/DDBJ whole genome shotgun (WGS) entry which is preliminary data.</text>
</comment>
<evidence type="ECO:0008006" key="2">
    <source>
        <dbReference type="Google" id="ProtNLM"/>
    </source>
</evidence>
<gene>
    <name evidence="1" type="ORF">SDC9_198361</name>
</gene>
<dbReference type="AlphaFoldDB" id="A0A645IHF7"/>
<proteinExistence type="predicted"/>
<protein>
    <recommendedName>
        <fullName evidence="2">TonB-dependent receptor-like beta-barrel domain-containing protein</fullName>
    </recommendedName>
</protein>
<sequence>MANNDYLRLKNVELGYRLKSDFLQKVALESVDISIIGENLWVWDNVKLWDPEQASYNGRVYPIQRTYTLNLVMNF</sequence>
<accession>A0A645IHF7</accession>
<dbReference type="EMBL" id="VSSQ01115161">
    <property type="protein sequence ID" value="MPN50728.1"/>
    <property type="molecule type" value="Genomic_DNA"/>
</dbReference>
<reference evidence="1" key="1">
    <citation type="submission" date="2019-08" db="EMBL/GenBank/DDBJ databases">
        <authorList>
            <person name="Kucharzyk K."/>
            <person name="Murdoch R.W."/>
            <person name="Higgins S."/>
            <person name="Loffler F."/>
        </authorList>
    </citation>
    <scope>NUCLEOTIDE SEQUENCE</scope>
</reference>
<organism evidence="1">
    <name type="scientific">bioreactor metagenome</name>
    <dbReference type="NCBI Taxonomy" id="1076179"/>
    <lineage>
        <taxon>unclassified sequences</taxon>
        <taxon>metagenomes</taxon>
        <taxon>ecological metagenomes</taxon>
    </lineage>
</organism>
<evidence type="ECO:0000313" key="1">
    <source>
        <dbReference type="EMBL" id="MPN50728.1"/>
    </source>
</evidence>
<name>A0A645IHF7_9ZZZZ</name>